<dbReference type="Gene3D" id="3.40.50.300">
    <property type="entry name" value="P-loop containing nucleotide triphosphate hydrolases"/>
    <property type="match status" value="1"/>
</dbReference>
<dbReference type="CDD" id="cd04093">
    <property type="entry name" value="HBS1_C_III"/>
    <property type="match status" value="1"/>
</dbReference>
<dbReference type="PROSITE" id="PS51722">
    <property type="entry name" value="G_TR_2"/>
    <property type="match status" value="1"/>
</dbReference>
<name>A0A2P6NF92_9EUKA</name>
<dbReference type="CDD" id="cd01883">
    <property type="entry name" value="EF1_alpha"/>
    <property type="match status" value="1"/>
</dbReference>
<dbReference type="Pfam" id="PF00009">
    <property type="entry name" value="GTP_EFTU"/>
    <property type="match status" value="1"/>
</dbReference>
<dbReference type="GO" id="GO:0003924">
    <property type="term" value="F:GTPase activity"/>
    <property type="evidence" value="ECO:0007669"/>
    <property type="project" value="InterPro"/>
</dbReference>
<feature type="domain" description="Tr-type G" evidence="7">
    <location>
        <begin position="298"/>
        <end position="502"/>
    </location>
</feature>
<dbReference type="FunFam" id="2.40.30.10:FF:000070">
    <property type="entry name" value="Translation elongation factor EF-1 subunit"/>
    <property type="match status" value="1"/>
</dbReference>
<gene>
    <name evidence="8" type="ORF">PROFUN_09747</name>
</gene>
<dbReference type="SUPFAM" id="SSF52540">
    <property type="entry name" value="P-loop containing nucleoside triphosphate hydrolases"/>
    <property type="match status" value="1"/>
</dbReference>
<evidence type="ECO:0000256" key="4">
    <source>
        <dbReference type="ARBA" id="ARBA00022741"/>
    </source>
</evidence>
<sequence length="707" mass="78224">MSHPSDARESRIGCAGDDDKLNYLTCQVQCRQNSPQRAFLLCSTSLFHTGSTDVDVSSIYDVKKVGNLQNQLQRSNFDDYYEDEYGFSPASASPGASQYLYDRSKDNPTLDTFLQEDGEEDAEFISAYLDQLYDELGEEGEYFEVEDVKQALRVNNYNVNNAINFLYDKQNSANRATDEQFDMEIETKGKKGEQEAKKVTLQDPKREEKTNSTPKKPAIITLGASSTTIPVEDKMENLNLSEERPKTILDAIKREEVGSNASSTTSSTTSSPASKQHKQMSANRRKEIEKMISGSSKKEHLNLVVIGHVDAGKSTIMGHLLYLNGVVNQKTMHKYEKESKNIGKSSFSFAWVLDESEEERITLLDAPGHRDFVPNMISGAAQADVGILVVDAAPDAFEKGFEADGQTKEHALLARSLGISQLAVVVNKLDMAEWSQSRYDDIVGKMSLFLKASGFRDKSFSFLPLSGLAGENIVQRKSDVLNAWYNGPTLMEKIDSFDPAVRDINKPFRLCISDLYRAQVGGLTVAGRIEAGVVSKDDKLLISPLNEVCTVSRVRIHGEAVEYATAGDYVDISISGVDAQLVSSGNVLSDPEKPIGTTNRFKAQILTFVPQRPILNGQMAEMHYSSLNEAIVITKLIALLDKTTGEVKKKNPRVLGDHATAVVEIQLSKSVQKKICVELYSEYKQLGRFTLRENGKTFAAGIITEIL</sequence>
<comment type="similarity">
    <text evidence="2">Belongs to the TRAFAC class translation factor GTPase superfamily. Classic translation factor GTPase family. EF-Tu/EF-1A subfamily.</text>
</comment>
<dbReference type="SUPFAM" id="SSF50465">
    <property type="entry name" value="EF-Tu/eEF-1alpha/eIF2-gamma C-terminal domain"/>
    <property type="match status" value="1"/>
</dbReference>
<dbReference type="InterPro" id="IPR054696">
    <property type="entry name" value="GTP-eEF1A_C"/>
</dbReference>
<keyword evidence="9" id="KW-1185">Reference proteome</keyword>
<comment type="subcellular location">
    <subcellularLocation>
        <location evidence="1">Cytoplasm</location>
    </subcellularLocation>
</comment>
<evidence type="ECO:0000256" key="5">
    <source>
        <dbReference type="ARBA" id="ARBA00023134"/>
    </source>
</evidence>
<evidence type="ECO:0000256" key="2">
    <source>
        <dbReference type="ARBA" id="ARBA00007249"/>
    </source>
</evidence>
<dbReference type="InterPro" id="IPR050100">
    <property type="entry name" value="TRAFAC_GTPase_members"/>
</dbReference>
<reference evidence="8 9" key="1">
    <citation type="journal article" date="2018" name="Genome Biol. Evol.">
        <title>Multiple Roots of Fruiting Body Formation in Amoebozoa.</title>
        <authorList>
            <person name="Hillmann F."/>
            <person name="Forbes G."/>
            <person name="Novohradska S."/>
            <person name="Ferling I."/>
            <person name="Riege K."/>
            <person name="Groth M."/>
            <person name="Westermann M."/>
            <person name="Marz M."/>
            <person name="Spaller T."/>
            <person name="Winckler T."/>
            <person name="Schaap P."/>
            <person name="Glockner G."/>
        </authorList>
    </citation>
    <scope>NUCLEOTIDE SEQUENCE [LARGE SCALE GENOMIC DNA]</scope>
    <source>
        <strain evidence="8 9">Jena</strain>
    </source>
</reference>
<feature type="region of interest" description="Disordered" evidence="6">
    <location>
        <begin position="187"/>
        <end position="227"/>
    </location>
</feature>
<dbReference type="FunCoup" id="A0A2P6NF92">
    <property type="interactions" value="195"/>
</dbReference>
<dbReference type="OrthoDB" id="342024at2759"/>
<evidence type="ECO:0000256" key="6">
    <source>
        <dbReference type="SAM" id="MobiDB-lite"/>
    </source>
</evidence>
<dbReference type="InterPro" id="IPR027417">
    <property type="entry name" value="P-loop_NTPase"/>
</dbReference>
<feature type="region of interest" description="Disordered" evidence="6">
    <location>
        <begin position="251"/>
        <end position="284"/>
    </location>
</feature>
<accession>A0A2P6NF92</accession>
<dbReference type="EMBL" id="MDYQ01000099">
    <property type="protein sequence ID" value="PRP82636.1"/>
    <property type="molecule type" value="Genomic_DNA"/>
</dbReference>
<evidence type="ECO:0000313" key="9">
    <source>
        <dbReference type="Proteomes" id="UP000241769"/>
    </source>
</evidence>
<dbReference type="Proteomes" id="UP000241769">
    <property type="component" value="Unassembled WGS sequence"/>
</dbReference>
<keyword evidence="5" id="KW-0342">GTP-binding</keyword>
<dbReference type="FunFam" id="2.40.30.10:FF:000020">
    <property type="entry name" value="Translation elongation factor EF-1"/>
    <property type="match status" value="1"/>
</dbReference>
<dbReference type="STRING" id="1890364.A0A2P6NF92"/>
<evidence type="ECO:0000256" key="1">
    <source>
        <dbReference type="ARBA" id="ARBA00004496"/>
    </source>
</evidence>
<feature type="compositionally biased region" description="Low complexity" evidence="6">
    <location>
        <begin position="262"/>
        <end position="271"/>
    </location>
</feature>
<dbReference type="Pfam" id="PF22594">
    <property type="entry name" value="GTP-eEF1A_C"/>
    <property type="match status" value="1"/>
</dbReference>
<dbReference type="AlphaFoldDB" id="A0A2P6NF92"/>
<keyword evidence="4" id="KW-0547">Nucleotide-binding</keyword>
<feature type="compositionally biased region" description="Basic and acidic residues" evidence="6">
    <location>
        <begin position="187"/>
        <end position="210"/>
    </location>
</feature>
<evidence type="ECO:0000313" key="8">
    <source>
        <dbReference type="EMBL" id="PRP82636.1"/>
    </source>
</evidence>
<dbReference type="GO" id="GO:0005737">
    <property type="term" value="C:cytoplasm"/>
    <property type="evidence" value="ECO:0007669"/>
    <property type="project" value="UniProtKB-SubCell"/>
</dbReference>
<dbReference type="InParanoid" id="A0A2P6NF92"/>
<dbReference type="InterPro" id="IPR009001">
    <property type="entry name" value="Transl_elong_EF1A/Init_IF2_C"/>
</dbReference>
<dbReference type="PRINTS" id="PR00315">
    <property type="entry name" value="ELONGATNFCT"/>
</dbReference>
<dbReference type="GO" id="GO:0005525">
    <property type="term" value="F:GTP binding"/>
    <property type="evidence" value="ECO:0007669"/>
    <property type="project" value="UniProtKB-KW"/>
</dbReference>
<dbReference type="PANTHER" id="PTHR23115">
    <property type="entry name" value="TRANSLATION FACTOR"/>
    <property type="match status" value="1"/>
</dbReference>
<dbReference type="Gene3D" id="2.40.30.10">
    <property type="entry name" value="Translation factors"/>
    <property type="match status" value="2"/>
</dbReference>
<organism evidence="8 9">
    <name type="scientific">Planoprotostelium fungivorum</name>
    <dbReference type="NCBI Taxonomy" id="1890364"/>
    <lineage>
        <taxon>Eukaryota</taxon>
        <taxon>Amoebozoa</taxon>
        <taxon>Evosea</taxon>
        <taxon>Variosea</taxon>
        <taxon>Cavosteliida</taxon>
        <taxon>Cavosteliaceae</taxon>
        <taxon>Planoprotostelium</taxon>
    </lineage>
</organism>
<comment type="caution">
    <text evidence="8">The sequence shown here is derived from an EMBL/GenBank/DDBJ whole genome shotgun (WGS) entry which is preliminary data.</text>
</comment>
<dbReference type="InterPro" id="IPR009000">
    <property type="entry name" value="Transl_B-barrel_sf"/>
</dbReference>
<dbReference type="SUPFAM" id="SSF50447">
    <property type="entry name" value="Translation proteins"/>
    <property type="match status" value="1"/>
</dbReference>
<proteinExistence type="inferred from homology"/>
<evidence type="ECO:0000259" key="7">
    <source>
        <dbReference type="PROSITE" id="PS51722"/>
    </source>
</evidence>
<evidence type="ECO:0000256" key="3">
    <source>
        <dbReference type="ARBA" id="ARBA00022490"/>
    </source>
</evidence>
<protein>
    <recommendedName>
        <fullName evidence="7">Tr-type G domain-containing protein</fullName>
    </recommendedName>
</protein>
<dbReference type="CDD" id="cd16267">
    <property type="entry name" value="HBS1-like_II"/>
    <property type="match status" value="1"/>
</dbReference>
<dbReference type="InterPro" id="IPR000795">
    <property type="entry name" value="T_Tr_GTP-bd_dom"/>
</dbReference>
<keyword evidence="3" id="KW-0963">Cytoplasm</keyword>